<proteinExistence type="predicted"/>
<dbReference type="EMBL" id="JAENIM010000012">
    <property type="protein sequence ID" value="MBK1790030.1"/>
    <property type="molecule type" value="Genomic_DNA"/>
</dbReference>
<dbReference type="Proteomes" id="UP000624703">
    <property type="component" value="Unassembled WGS sequence"/>
</dbReference>
<protein>
    <submittedName>
        <fullName evidence="2">Uncharacterized protein</fullName>
    </submittedName>
</protein>
<feature type="transmembrane region" description="Helical" evidence="1">
    <location>
        <begin position="84"/>
        <end position="103"/>
    </location>
</feature>
<gene>
    <name evidence="2" type="ORF">JIN82_02545</name>
</gene>
<evidence type="ECO:0000313" key="2">
    <source>
        <dbReference type="EMBL" id="MBK1790030.1"/>
    </source>
</evidence>
<evidence type="ECO:0000313" key="3">
    <source>
        <dbReference type="Proteomes" id="UP000624703"/>
    </source>
</evidence>
<accession>A0A8J7SJ93</accession>
<comment type="caution">
    <text evidence="2">The sequence shown here is derived from an EMBL/GenBank/DDBJ whole genome shotgun (WGS) entry which is preliminary data.</text>
</comment>
<dbReference type="RefSeq" id="WP_200310072.1">
    <property type="nucleotide sequence ID" value="NZ_JAENIM010000012.1"/>
</dbReference>
<feature type="transmembrane region" description="Helical" evidence="1">
    <location>
        <begin position="109"/>
        <end position="127"/>
    </location>
</feature>
<sequence>MKQSDKSPPKWIRFFSWCFAFLTIIPILVIGQMIYRGDIFGLSAYGFSIEEGAGEVHFTVMLTGTILLGGLTGIFILTRCKFAYDFGIAYSLSALGVISYGHFLSSLPLEDGGIQSLLVLGFLFHLIRNRSIWRTNWANKTAYTNALPAPSQR</sequence>
<keyword evidence="1" id="KW-1133">Transmembrane helix</keyword>
<keyword evidence="1" id="KW-0472">Membrane</keyword>
<dbReference type="AlphaFoldDB" id="A0A8J7SJ93"/>
<organism evidence="2 3">
    <name type="scientific">Persicirhabdus sediminis</name>
    <dbReference type="NCBI Taxonomy" id="454144"/>
    <lineage>
        <taxon>Bacteria</taxon>
        <taxon>Pseudomonadati</taxon>
        <taxon>Verrucomicrobiota</taxon>
        <taxon>Verrucomicrobiia</taxon>
        <taxon>Verrucomicrobiales</taxon>
        <taxon>Verrucomicrobiaceae</taxon>
        <taxon>Persicirhabdus</taxon>
    </lineage>
</organism>
<feature type="transmembrane region" description="Helical" evidence="1">
    <location>
        <begin position="55"/>
        <end position="77"/>
    </location>
</feature>
<name>A0A8J7SJ93_9BACT</name>
<evidence type="ECO:0000256" key="1">
    <source>
        <dbReference type="SAM" id="Phobius"/>
    </source>
</evidence>
<feature type="transmembrane region" description="Helical" evidence="1">
    <location>
        <begin position="12"/>
        <end position="35"/>
    </location>
</feature>
<reference evidence="2" key="1">
    <citation type="submission" date="2021-01" db="EMBL/GenBank/DDBJ databases">
        <title>Modified the classification status of verrucomicrobia.</title>
        <authorList>
            <person name="Feng X."/>
        </authorList>
    </citation>
    <scope>NUCLEOTIDE SEQUENCE</scope>
    <source>
        <strain evidence="2">_KCTC 22039</strain>
    </source>
</reference>
<keyword evidence="3" id="KW-1185">Reference proteome</keyword>
<keyword evidence="1" id="KW-0812">Transmembrane</keyword>